<dbReference type="EMBL" id="AP023321">
    <property type="protein sequence ID" value="BCI60443.1"/>
    <property type="molecule type" value="Genomic_DNA"/>
</dbReference>
<dbReference type="GO" id="GO:0000175">
    <property type="term" value="F:3'-5'-RNA exonuclease activity"/>
    <property type="evidence" value="ECO:0007669"/>
    <property type="project" value="InterPro"/>
</dbReference>
<dbReference type="CDD" id="cd06133">
    <property type="entry name" value="ERI-1_3'hExo_like"/>
    <property type="match status" value="1"/>
</dbReference>
<dbReference type="Gene3D" id="3.30.420.10">
    <property type="entry name" value="Ribonuclease H-like superfamily/Ribonuclease H"/>
    <property type="match status" value="1"/>
</dbReference>
<evidence type="ECO:0000256" key="3">
    <source>
        <dbReference type="ARBA" id="ARBA00022839"/>
    </source>
</evidence>
<dbReference type="InterPro" id="IPR047201">
    <property type="entry name" value="ERI-1_3'hExo-like"/>
</dbReference>
<dbReference type="SMART" id="SM00479">
    <property type="entry name" value="EXOIII"/>
    <property type="match status" value="1"/>
</dbReference>
<dbReference type="RefSeq" id="WP_215533735.1">
    <property type="nucleotide sequence ID" value="NZ_AP023321.1"/>
</dbReference>
<dbReference type="AlphaFoldDB" id="A0A7I8D5I8"/>
<organism evidence="6 7">
    <name type="scientific">Solibaculum mannosilyticum</name>
    <dbReference type="NCBI Taxonomy" id="2780922"/>
    <lineage>
        <taxon>Bacteria</taxon>
        <taxon>Bacillati</taxon>
        <taxon>Bacillota</taxon>
        <taxon>Clostridia</taxon>
        <taxon>Eubacteriales</taxon>
        <taxon>Oscillospiraceae</taxon>
        <taxon>Solibaculum</taxon>
    </lineage>
</organism>
<evidence type="ECO:0000256" key="2">
    <source>
        <dbReference type="ARBA" id="ARBA00022801"/>
    </source>
</evidence>
<feature type="domain" description="Exonuclease" evidence="5">
    <location>
        <begin position="2"/>
        <end position="186"/>
    </location>
</feature>
<dbReference type="SUPFAM" id="SSF53098">
    <property type="entry name" value="Ribonuclease H-like"/>
    <property type="match status" value="1"/>
</dbReference>
<evidence type="ECO:0000313" key="6">
    <source>
        <dbReference type="EMBL" id="BCI60443.1"/>
    </source>
</evidence>
<feature type="compositionally biased region" description="Basic and acidic residues" evidence="4">
    <location>
        <begin position="280"/>
        <end position="290"/>
    </location>
</feature>
<evidence type="ECO:0000256" key="1">
    <source>
        <dbReference type="ARBA" id="ARBA00022722"/>
    </source>
</evidence>
<proteinExistence type="predicted"/>
<keyword evidence="3" id="KW-0269">Exonuclease</keyword>
<feature type="region of interest" description="Disordered" evidence="4">
    <location>
        <begin position="280"/>
        <end position="299"/>
    </location>
</feature>
<dbReference type="PANTHER" id="PTHR23044">
    <property type="entry name" value="3'-5' EXONUCLEASE ERI1-RELATED"/>
    <property type="match status" value="1"/>
</dbReference>
<evidence type="ECO:0000259" key="5">
    <source>
        <dbReference type="SMART" id="SM00479"/>
    </source>
</evidence>
<name>A0A7I8D5I8_9FIRM</name>
<evidence type="ECO:0000256" key="4">
    <source>
        <dbReference type="SAM" id="MobiDB-lite"/>
    </source>
</evidence>
<dbReference type="Pfam" id="PF00929">
    <property type="entry name" value="RNase_T"/>
    <property type="match status" value="1"/>
</dbReference>
<dbReference type="InterPro" id="IPR051274">
    <property type="entry name" value="3-5_Exoribonuclease"/>
</dbReference>
<sequence>MQYVILDLEWNGVYSKKLKRYFNEIIEFGAVRLDQKLRIKDTFRMFVRPQVTSQLSKVVTDLTSLSMDDLDQGFSFSKVVRHFSHWIGSGETILMTWGDTDLHMLLENCQYFFHKNRIPFLNQYADVQQYCQSKLDLSQTAGLQLGLSKAAQQMGMNLEQNEMHRALDDSRVAGEIFAQLFDEESFRSYVKNASVDEFYDRLTFKNTVISDIESPLIDRSALRFCCPECGDPVDQSGPWLFRHRSFRGDFLCPRCQKKYHARVQFKQTYDGMDIKRSILPCKEEPSKEEESQPTVQEGA</sequence>
<keyword evidence="7" id="KW-1185">Reference proteome</keyword>
<accession>A0A7I8D5I8</accession>
<dbReference type="InterPro" id="IPR013520">
    <property type="entry name" value="Ribonucl_H"/>
</dbReference>
<keyword evidence="1" id="KW-0540">Nuclease</keyword>
<reference evidence="7" key="1">
    <citation type="submission" date="2020-07" db="EMBL/GenBank/DDBJ databases">
        <title>Complete genome sequencing of Clostridia bacterium strain 12CBH8.</title>
        <authorList>
            <person name="Sakamoto M."/>
            <person name="Murakami T."/>
            <person name="Mori H."/>
        </authorList>
    </citation>
    <scope>NUCLEOTIDE SEQUENCE [LARGE SCALE GENOMIC DNA]</scope>
    <source>
        <strain evidence="7">12CBH8</strain>
    </source>
</reference>
<evidence type="ECO:0000313" key="7">
    <source>
        <dbReference type="Proteomes" id="UP000593890"/>
    </source>
</evidence>
<gene>
    <name evidence="6" type="ORF">C12CBH8_10820</name>
</gene>
<dbReference type="InterPro" id="IPR012337">
    <property type="entry name" value="RNaseH-like_sf"/>
</dbReference>
<dbReference type="KEGG" id="sman:C12CBH8_10820"/>
<dbReference type="PANTHER" id="PTHR23044:SF61">
    <property type="entry name" value="3'-5' EXORIBONUCLEASE 1-RELATED"/>
    <property type="match status" value="1"/>
</dbReference>
<keyword evidence="2" id="KW-0378">Hydrolase</keyword>
<dbReference type="Proteomes" id="UP000593890">
    <property type="component" value="Chromosome"/>
</dbReference>
<protein>
    <recommendedName>
        <fullName evidence="5">Exonuclease domain-containing protein</fullName>
    </recommendedName>
</protein>
<dbReference type="GO" id="GO:0003676">
    <property type="term" value="F:nucleic acid binding"/>
    <property type="evidence" value="ECO:0007669"/>
    <property type="project" value="InterPro"/>
</dbReference>
<dbReference type="InterPro" id="IPR036397">
    <property type="entry name" value="RNaseH_sf"/>
</dbReference>